<dbReference type="PANTHER" id="PTHR30092:SF0">
    <property type="entry name" value="INNER MEMBRANE PROTEIN CRED"/>
    <property type="match status" value="1"/>
</dbReference>
<evidence type="ECO:0000256" key="1">
    <source>
        <dbReference type="SAM" id="Phobius"/>
    </source>
</evidence>
<gene>
    <name evidence="2" type="primary">creD</name>
    <name evidence="2" type="ORF">GCM10009118_25780</name>
</gene>
<proteinExistence type="predicted"/>
<keyword evidence="3" id="KW-1185">Reference proteome</keyword>
<name>A0ABN1MSB9_9FLAO</name>
<dbReference type="Pfam" id="PF06123">
    <property type="entry name" value="CreD"/>
    <property type="match status" value="1"/>
</dbReference>
<dbReference type="NCBIfam" id="NF008712">
    <property type="entry name" value="PRK11715.1-1"/>
    <property type="match status" value="1"/>
</dbReference>
<feature type="transmembrane region" description="Helical" evidence="1">
    <location>
        <begin position="397"/>
        <end position="416"/>
    </location>
</feature>
<dbReference type="PIRSF" id="PIRSF004548">
    <property type="entry name" value="CreD"/>
    <property type="match status" value="1"/>
</dbReference>
<dbReference type="PANTHER" id="PTHR30092">
    <property type="entry name" value="INNER MEMBRANE PROTEIN CRED"/>
    <property type="match status" value="1"/>
</dbReference>
<evidence type="ECO:0000313" key="3">
    <source>
        <dbReference type="Proteomes" id="UP001501126"/>
    </source>
</evidence>
<feature type="transmembrane region" description="Helical" evidence="1">
    <location>
        <begin position="15"/>
        <end position="36"/>
    </location>
</feature>
<organism evidence="2 3">
    <name type="scientific">Wandonia haliotis</name>
    <dbReference type="NCBI Taxonomy" id="574963"/>
    <lineage>
        <taxon>Bacteria</taxon>
        <taxon>Pseudomonadati</taxon>
        <taxon>Bacteroidota</taxon>
        <taxon>Flavobacteriia</taxon>
        <taxon>Flavobacteriales</taxon>
        <taxon>Crocinitomicaceae</taxon>
        <taxon>Wandonia</taxon>
    </lineage>
</organism>
<accession>A0ABN1MSB9</accession>
<reference evidence="2 3" key="1">
    <citation type="journal article" date="2019" name="Int. J. Syst. Evol. Microbiol.">
        <title>The Global Catalogue of Microorganisms (GCM) 10K type strain sequencing project: providing services to taxonomists for standard genome sequencing and annotation.</title>
        <authorList>
            <consortium name="The Broad Institute Genomics Platform"/>
            <consortium name="The Broad Institute Genome Sequencing Center for Infectious Disease"/>
            <person name="Wu L."/>
            <person name="Ma J."/>
        </authorList>
    </citation>
    <scope>NUCLEOTIDE SEQUENCE [LARGE SCALE GENOMIC DNA]</scope>
    <source>
        <strain evidence="2 3">JCM 16083</strain>
    </source>
</reference>
<feature type="transmembrane region" description="Helical" evidence="1">
    <location>
        <begin position="343"/>
        <end position="364"/>
    </location>
</feature>
<keyword evidence="1" id="KW-1133">Transmembrane helix</keyword>
<feature type="transmembrane region" description="Helical" evidence="1">
    <location>
        <begin position="421"/>
        <end position="440"/>
    </location>
</feature>
<dbReference type="EMBL" id="BAAAFH010000022">
    <property type="protein sequence ID" value="GAA0876168.1"/>
    <property type="molecule type" value="Genomic_DNA"/>
</dbReference>
<dbReference type="InterPro" id="IPR010364">
    <property type="entry name" value="Uncharacterised_IM_CreD"/>
</dbReference>
<keyword evidence="1" id="KW-0812">Transmembrane</keyword>
<evidence type="ECO:0000313" key="2">
    <source>
        <dbReference type="EMBL" id="GAA0876168.1"/>
    </source>
</evidence>
<keyword evidence="1" id="KW-0472">Membrane</keyword>
<dbReference type="RefSeq" id="WP_343788438.1">
    <property type="nucleotide sequence ID" value="NZ_BAAAFH010000022.1"/>
</dbReference>
<protein>
    <submittedName>
        <fullName evidence="2">Cell envelope integrity protein CreD</fullName>
    </submittedName>
</protein>
<feature type="transmembrane region" description="Helical" evidence="1">
    <location>
        <begin position="318"/>
        <end position="337"/>
    </location>
</feature>
<feature type="transmembrane region" description="Helical" evidence="1">
    <location>
        <begin position="371"/>
        <end position="391"/>
    </location>
</feature>
<comment type="caution">
    <text evidence="2">The sequence shown here is derived from an EMBL/GenBank/DDBJ whole genome shotgun (WGS) entry which is preliminary data.</text>
</comment>
<dbReference type="Proteomes" id="UP001501126">
    <property type="component" value="Unassembled WGS sequence"/>
</dbReference>
<sequence length="449" mass="51223">MEKQEKSLFSFLNTATARFILVGILTLLLLIPLEFVRQLISERKHRQQEVIAEVNDKWGEEVIIYGPILKVPYKVYSETIIVDQNNETTKQRNSTTKYAYFFPETLSNSIDINTKSLKRGNYQSIVYSGGVTCNGNYLHPDFSDINTQDNAIEWEKATLLIRTTNLKNITKEVQINLNGKSYTLESQYSGDDYGNMQTLSSGYLDSSLFSSKKPKDFSFSIQYNGSKSIRLVPIGKTTEVHLTSNWHSPSFTGEFLPNDETKEISESGFSADWKILNLNRPFGQSFFENLPDLMEYSFGVDFIIPNDEYQQNERTAKYGLMVISLTFLVFFMIQAINKIHVHIVQYVMIGIALVLFYTLLLSISEHSSFNFAYLIAATGIITMISLYSITVLKVKKFALFVGSSLTCIYTFIFIIIQMENYALLAGSIGLFIILALVMYFSRKIDWANN</sequence>